<dbReference type="InterPro" id="IPR004477">
    <property type="entry name" value="ComEC_N"/>
</dbReference>
<dbReference type="SMART" id="SM00849">
    <property type="entry name" value="Lactamase_B"/>
    <property type="match status" value="1"/>
</dbReference>
<dbReference type="HOGENOM" id="CLU_010363_2_3_9"/>
<dbReference type="Proteomes" id="UP000004528">
    <property type="component" value="Unassembled WGS sequence"/>
</dbReference>
<evidence type="ECO:0000313" key="8">
    <source>
        <dbReference type="EMBL" id="EER73929.1"/>
    </source>
</evidence>
<feature type="transmembrane region" description="Helical" evidence="6">
    <location>
        <begin position="311"/>
        <end position="330"/>
    </location>
</feature>
<dbReference type="PANTHER" id="PTHR30619">
    <property type="entry name" value="DNA INTERNALIZATION/COMPETENCE PROTEIN COMEC/REC2"/>
    <property type="match status" value="1"/>
</dbReference>
<dbReference type="GO" id="GO:0005886">
    <property type="term" value="C:plasma membrane"/>
    <property type="evidence" value="ECO:0007669"/>
    <property type="project" value="UniProtKB-SubCell"/>
</dbReference>
<dbReference type="InterPro" id="IPR036866">
    <property type="entry name" value="RibonucZ/Hydroxyglut_hydro"/>
</dbReference>
<dbReference type="eggNOG" id="COG0658">
    <property type="taxonomic scope" value="Bacteria"/>
</dbReference>
<comment type="subcellular location">
    <subcellularLocation>
        <location evidence="1">Cell membrane</location>
        <topology evidence="1">Multi-pass membrane protein</topology>
    </subcellularLocation>
</comment>
<gene>
    <name evidence="8" type="ORF">HMPREF0877_1857</name>
</gene>
<dbReference type="STRING" id="585506.HMPREF0877_1857"/>
<feature type="domain" description="Metallo-beta-lactamase" evidence="7">
    <location>
        <begin position="493"/>
        <end position="698"/>
    </location>
</feature>
<dbReference type="Gene3D" id="3.60.15.10">
    <property type="entry name" value="Ribonuclease Z/Hydroxyacylglutathione hydrolase-like"/>
    <property type="match status" value="1"/>
</dbReference>
<keyword evidence="4 6" id="KW-1133">Transmembrane helix</keyword>
<feature type="transmembrane region" description="Helical" evidence="6">
    <location>
        <begin position="42"/>
        <end position="62"/>
    </location>
</feature>
<reference evidence="8 9" key="1">
    <citation type="submission" date="2009-04" db="EMBL/GenBank/DDBJ databases">
        <authorList>
            <person name="Qin X."/>
            <person name="Bachman B."/>
            <person name="Battles P."/>
            <person name="Bell A."/>
            <person name="Bess C."/>
            <person name="Bickham C."/>
            <person name="Chaboub L."/>
            <person name="Chen D."/>
            <person name="Coyle M."/>
            <person name="Deiros D.R."/>
            <person name="Dinh H."/>
            <person name="Forbes L."/>
            <person name="Fowler G."/>
            <person name="Francisco L."/>
            <person name="Fu Q."/>
            <person name="Gubbala S."/>
            <person name="Hale W."/>
            <person name="Han Y."/>
            <person name="Hemphill L."/>
            <person name="Highlander S.K."/>
            <person name="Hirani K."/>
            <person name="Hogues M."/>
            <person name="Jackson L."/>
            <person name="Jakkamsetti A."/>
            <person name="Javaid M."/>
            <person name="Jiang H."/>
            <person name="Korchina V."/>
            <person name="Kovar C."/>
            <person name="Lara F."/>
            <person name="Lee S."/>
            <person name="Mata R."/>
            <person name="Mathew T."/>
            <person name="Moen C."/>
            <person name="Morales K."/>
            <person name="Munidasa M."/>
            <person name="Nazareth L."/>
            <person name="Ngo R."/>
            <person name="Nguyen L."/>
            <person name="Okwuonu G."/>
            <person name="Ongeri F."/>
            <person name="Patil S."/>
            <person name="Petrosino J."/>
            <person name="Pham C."/>
            <person name="Pham P."/>
            <person name="Pu L.-L."/>
            <person name="Puazo M."/>
            <person name="Raj R."/>
            <person name="Reid J."/>
            <person name="Rouhana J."/>
            <person name="Saada N."/>
            <person name="Shang Y."/>
            <person name="Simmons D."/>
            <person name="Thornton R."/>
            <person name="Warren J."/>
            <person name="Weissenberger G."/>
            <person name="Zhang J."/>
            <person name="Zhang L."/>
            <person name="Zhou C."/>
            <person name="Zhu D."/>
            <person name="Muzny D."/>
            <person name="Worley K."/>
            <person name="Gibbs R."/>
        </authorList>
    </citation>
    <scope>NUCLEOTIDE SEQUENCE [LARGE SCALE GENOMIC DNA]</scope>
    <source>
        <strain evidence="8 9">ATCC 33313</strain>
    </source>
</reference>
<keyword evidence="5 6" id="KW-0472">Membrane</keyword>
<keyword evidence="3 6" id="KW-0812">Transmembrane</keyword>
<evidence type="ECO:0000313" key="9">
    <source>
        <dbReference type="Proteomes" id="UP000004528"/>
    </source>
</evidence>
<feature type="transmembrane region" description="Helical" evidence="6">
    <location>
        <begin position="382"/>
        <end position="408"/>
    </location>
</feature>
<evidence type="ECO:0000256" key="6">
    <source>
        <dbReference type="SAM" id="Phobius"/>
    </source>
</evidence>
<evidence type="ECO:0000256" key="1">
    <source>
        <dbReference type="ARBA" id="ARBA00004651"/>
    </source>
</evidence>
<dbReference type="Pfam" id="PF00753">
    <property type="entry name" value="Lactamase_B"/>
    <property type="match status" value="1"/>
</dbReference>
<dbReference type="InterPro" id="IPR001279">
    <property type="entry name" value="Metallo-B-lactamas"/>
</dbReference>
<dbReference type="PANTHER" id="PTHR30619:SF7">
    <property type="entry name" value="BETA-LACTAMASE DOMAIN PROTEIN"/>
    <property type="match status" value="1"/>
</dbReference>
<dbReference type="eggNOG" id="COG2333">
    <property type="taxonomic scope" value="Bacteria"/>
</dbReference>
<dbReference type="InterPro" id="IPR052159">
    <property type="entry name" value="Competence_DNA_uptake"/>
</dbReference>
<name>C5RD11_WEIPA</name>
<dbReference type="Pfam" id="PF03772">
    <property type="entry name" value="Competence"/>
    <property type="match status" value="1"/>
</dbReference>
<dbReference type="OrthoDB" id="9761531at2"/>
<feature type="transmembrane region" description="Helical" evidence="6">
    <location>
        <begin position="350"/>
        <end position="370"/>
    </location>
</feature>
<feature type="transmembrane region" description="Helical" evidence="6">
    <location>
        <begin position="435"/>
        <end position="455"/>
    </location>
</feature>
<comment type="caution">
    <text evidence="8">The sequence shown here is derived from an EMBL/GenBank/DDBJ whole genome shotgun (WGS) entry which is preliminary data.</text>
</comment>
<feature type="transmembrane region" description="Helical" evidence="6">
    <location>
        <begin position="7"/>
        <end position="36"/>
    </location>
</feature>
<keyword evidence="2" id="KW-1003">Cell membrane</keyword>
<dbReference type="InterPro" id="IPR035681">
    <property type="entry name" value="ComA-like_MBL"/>
</dbReference>
<accession>C5RD11</accession>
<sequence length="749" mass="86838">MKSGYLLILGMCLACVNMIFLFRFWWALPFLIWSILLLYRKFNHYMFSTCIIICIFGYFGYWQFNIDRLVKMPTGEIDTYILIQPDDIHLNQDYGSGIASLENGEKIRISFDKQGTIAKKCAQDARPIFVQISGVLDYINEARNEFSFNPYAYWRSRGIVHRLHIKKEYVWGYAKPRSFIELISWTIHSFHFELVNWFERLPKGMRDYGETLLLGYTRSEFYIENDGIQLLGLMHLFSISGFQVTIFYQLWRRLSRQLFIQREHSLVIVQFMLIVLWVFAGGVQSLIRPIFLGISQAWRDLHWIVIDAKDAWGLALIGGLIIEPGVLHNFGGQLSYLLTFGLLWLQDRPAWLQSIWLSTFILPTLLWHTLSWHPISLLANLLIVPIFVWLIIPVIIFGIFATICHFAWLQDICEWIINLMQLCIKFGAKIPGECLFGRPSIIFCIVLTILPLIWLITCKKRLLFLILVCCYAILWGMPRFFPGGFVAFFDVGQGDTTILRPSHNQVTLIDVGGKIRFSKHDQTKKNTRNYQVEELIHFLKGHAINRIQQLILTHKDIDHIGNVSDFLEQIDVTKIYVPAGMEHQPSFKKRVAKYVRSGGKVYPVLAGLHVTKDIQVCHPIIKGIGENDDSIAVYIDFKKLKLMMTGDLSKKGEIDIINNFYLPQVDILKFGHHGSKTSTDEMFVKQLRPKIGIVSAGINNRYGHPNKETMMTAKNHHLKVYSTAKQGMIKAKWGLLNCYQIYYRHKLKH</sequence>
<dbReference type="NCBIfam" id="TIGR00360">
    <property type="entry name" value="ComEC_N-term"/>
    <property type="match status" value="1"/>
</dbReference>
<evidence type="ECO:0000259" key="7">
    <source>
        <dbReference type="SMART" id="SM00849"/>
    </source>
</evidence>
<evidence type="ECO:0000256" key="2">
    <source>
        <dbReference type="ARBA" id="ARBA00022475"/>
    </source>
</evidence>
<dbReference type="AlphaFoldDB" id="C5RD11"/>
<evidence type="ECO:0000256" key="5">
    <source>
        <dbReference type="ARBA" id="ARBA00023136"/>
    </source>
</evidence>
<feature type="transmembrane region" description="Helical" evidence="6">
    <location>
        <begin position="268"/>
        <end position="291"/>
    </location>
</feature>
<dbReference type="SUPFAM" id="SSF56281">
    <property type="entry name" value="Metallo-hydrolase/oxidoreductase"/>
    <property type="match status" value="1"/>
</dbReference>
<feature type="transmembrane region" description="Helical" evidence="6">
    <location>
        <begin position="462"/>
        <end position="481"/>
    </location>
</feature>
<evidence type="ECO:0000256" key="3">
    <source>
        <dbReference type="ARBA" id="ARBA00022692"/>
    </source>
</evidence>
<proteinExistence type="predicted"/>
<keyword evidence="9" id="KW-1185">Reference proteome</keyword>
<dbReference type="CDD" id="cd07731">
    <property type="entry name" value="ComA-like_MBL-fold"/>
    <property type="match status" value="1"/>
</dbReference>
<dbReference type="EMBL" id="ACKU01000034">
    <property type="protein sequence ID" value="EER73929.1"/>
    <property type="molecule type" value="Genomic_DNA"/>
</dbReference>
<protein>
    <submittedName>
        <fullName evidence="8">DNA internalization competence protein ComEC/Rec2-like protein</fullName>
    </submittedName>
</protein>
<organism evidence="8 9">
    <name type="scientific">Weissella paramesenteroides ATCC 33313</name>
    <dbReference type="NCBI Taxonomy" id="585506"/>
    <lineage>
        <taxon>Bacteria</taxon>
        <taxon>Bacillati</taxon>
        <taxon>Bacillota</taxon>
        <taxon>Bacilli</taxon>
        <taxon>Lactobacillales</taxon>
        <taxon>Lactobacillaceae</taxon>
        <taxon>Weissella</taxon>
    </lineage>
</organism>
<evidence type="ECO:0000256" key="4">
    <source>
        <dbReference type="ARBA" id="ARBA00022989"/>
    </source>
</evidence>
<feature type="transmembrane region" description="Helical" evidence="6">
    <location>
        <begin position="228"/>
        <end position="248"/>
    </location>
</feature>